<keyword evidence="1" id="KW-0812">Transmembrane</keyword>
<evidence type="ECO:0000256" key="1">
    <source>
        <dbReference type="SAM" id="Phobius"/>
    </source>
</evidence>
<keyword evidence="1" id="KW-0472">Membrane</keyword>
<keyword evidence="1" id="KW-1133">Transmembrane helix</keyword>
<evidence type="ECO:0000313" key="2">
    <source>
        <dbReference type="EMBL" id="MDN0013071.1"/>
    </source>
</evidence>
<dbReference type="RefSeq" id="WP_267979346.1">
    <property type="nucleotide sequence ID" value="NZ_JAPQKF010000001.1"/>
</dbReference>
<dbReference type="Pfam" id="PF20398">
    <property type="entry name" value="DUF6691"/>
    <property type="match status" value="1"/>
</dbReference>
<feature type="transmembrane region" description="Helical" evidence="1">
    <location>
        <begin position="40"/>
        <end position="57"/>
    </location>
</feature>
<proteinExistence type="predicted"/>
<reference evidence="2" key="1">
    <citation type="submission" date="2023-06" db="EMBL/GenBank/DDBJ databases">
        <title>Two novel species of Acinetobacter isolated from motorbike repairing workshop in Vietnam.</title>
        <authorList>
            <person name="Le N.T.T."/>
        </authorList>
    </citation>
    <scope>NUCLEOTIDE SEQUENCE</scope>
    <source>
        <strain evidence="2">VNH17</strain>
    </source>
</reference>
<accession>A0ABT7WK86</accession>
<evidence type="ECO:0000313" key="3">
    <source>
        <dbReference type="Proteomes" id="UP001168524"/>
    </source>
</evidence>
<keyword evidence="3" id="KW-1185">Reference proteome</keyword>
<protein>
    <submittedName>
        <fullName evidence="2">YeeE/YedE family protein</fullName>
    </submittedName>
</protein>
<sequence>MKNLFAFLFGGLFALGLMISGMSNPAKVLGFLDVLGDWDISLMFVMIGAIAVAIIPFQKAIRHPKTLLGETMLLPNNNQIDQKLMIGAVLFGIGWGIAGICPAPAITLIGLGYSQAWYFIAAMMFGMFIHRLWAER</sequence>
<gene>
    <name evidence="2" type="ORF">QTA56_02315</name>
</gene>
<organism evidence="2 3">
    <name type="scientific">Acinetobacter thutiue</name>
    <dbReference type="NCBI Taxonomy" id="2998078"/>
    <lineage>
        <taxon>Bacteria</taxon>
        <taxon>Pseudomonadati</taxon>
        <taxon>Pseudomonadota</taxon>
        <taxon>Gammaproteobacteria</taxon>
        <taxon>Moraxellales</taxon>
        <taxon>Moraxellaceae</taxon>
        <taxon>Acinetobacter</taxon>
    </lineage>
</organism>
<feature type="transmembrane region" description="Helical" evidence="1">
    <location>
        <begin position="116"/>
        <end position="134"/>
    </location>
</feature>
<feature type="transmembrane region" description="Helical" evidence="1">
    <location>
        <begin position="84"/>
        <end position="110"/>
    </location>
</feature>
<dbReference type="Proteomes" id="UP001168524">
    <property type="component" value="Unassembled WGS sequence"/>
</dbReference>
<dbReference type="InterPro" id="IPR046513">
    <property type="entry name" value="DUF6691"/>
</dbReference>
<name>A0ABT7WK86_9GAMM</name>
<comment type="caution">
    <text evidence="2">The sequence shown here is derived from an EMBL/GenBank/DDBJ whole genome shotgun (WGS) entry which is preliminary data.</text>
</comment>
<dbReference type="EMBL" id="JAUDZE010000001">
    <property type="protein sequence ID" value="MDN0013071.1"/>
    <property type="molecule type" value="Genomic_DNA"/>
</dbReference>